<evidence type="ECO:0008006" key="3">
    <source>
        <dbReference type="Google" id="ProtNLM"/>
    </source>
</evidence>
<protein>
    <recommendedName>
        <fullName evidence="3">Reverse transcriptase domain-containing protein</fullName>
    </recommendedName>
</protein>
<comment type="caution">
    <text evidence="2">The sequence shown here is derived from an EMBL/GenBank/DDBJ whole genome shotgun (WGS) entry which is preliminary data.</text>
</comment>
<dbReference type="EMBL" id="JACGWN010000008">
    <property type="protein sequence ID" value="KAL0439785.1"/>
    <property type="molecule type" value="Genomic_DNA"/>
</dbReference>
<dbReference type="PANTHER" id="PTHR46890">
    <property type="entry name" value="NON-LTR RETROLELEMENT REVERSE TRANSCRIPTASE-LIKE PROTEIN-RELATED"/>
    <property type="match status" value="1"/>
</dbReference>
<reference evidence="2" key="2">
    <citation type="journal article" date="2024" name="Plant">
        <title>Genomic evolution and insights into agronomic trait innovations of Sesamum species.</title>
        <authorList>
            <person name="Miao H."/>
            <person name="Wang L."/>
            <person name="Qu L."/>
            <person name="Liu H."/>
            <person name="Sun Y."/>
            <person name="Le M."/>
            <person name="Wang Q."/>
            <person name="Wei S."/>
            <person name="Zheng Y."/>
            <person name="Lin W."/>
            <person name="Duan Y."/>
            <person name="Cao H."/>
            <person name="Xiong S."/>
            <person name="Wang X."/>
            <person name="Wei L."/>
            <person name="Li C."/>
            <person name="Ma Q."/>
            <person name="Ju M."/>
            <person name="Zhao R."/>
            <person name="Li G."/>
            <person name="Mu C."/>
            <person name="Tian Q."/>
            <person name="Mei H."/>
            <person name="Zhang T."/>
            <person name="Gao T."/>
            <person name="Zhang H."/>
        </authorList>
    </citation>
    <scope>NUCLEOTIDE SEQUENCE</scope>
    <source>
        <strain evidence="2">KEN1</strain>
    </source>
</reference>
<evidence type="ECO:0000313" key="2">
    <source>
        <dbReference type="EMBL" id="KAL0439785.1"/>
    </source>
</evidence>
<name>A0AAW2WHV6_9LAMI</name>
<sequence>MLDISSTLPKHIVIMVPKEDGSESACKVDVEYEWLPLKCTTCMSLGHATRLCPTVKPKQPAVSVYVPVTKQPGDVGKPVQVQPVMDSQQRVHSETKSVPITAGPPPEDQSDKGKAIVLYNAFDALNSLDNFAESSKLAALYRILMISAAVWNVRGLNRSDHQVALRNLIYENRLSLVGLLETRVSAANIVRVQRGLLPRWTWFVDYFAPGNRIWLAWDSDFVGIDILEVDVQFIHCRIQMHCIHTSVLMTFVYGVNDVGGRRLLWYNLSRISASGEWFTWHNCSRDARSLWKRLDWLLVNDCWLQTWPNSYYSSLNAQIQTILHLLCEGILLFLLNRIVGTAIFAVTRKLKALKSSFRALRQRKGDLSNNVKLAASFLETAQTLLAQDRLNTVFLHLEYYCRLILHLATKLEQHMLQQRAKLAWMKGGDQCSRIFFRKVARRRAAKRVFQIMTSTGDTLTDQQDVANEFVSFYQTLLGEEEGRQLLRHVTADEVKQAVFDIDETKAPGPDGYSSGFFKAVWPIVGREVTQAILDFFATCKLLKQVNATLLSLIPKVQQPTLVTEFRPISCCNVLYKVVTKIIVQRMSGLLSSLISPSQNAFVPGRSIGDNILLAQELFTGYN</sequence>
<organism evidence="2">
    <name type="scientific">Sesamum latifolium</name>
    <dbReference type="NCBI Taxonomy" id="2727402"/>
    <lineage>
        <taxon>Eukaryota</taxon>
        <taxon>Viridiplantae</taxon>
        <taxon>Streptophyta</taxon>
        <taxon>Embryophyta</taxon>
        <taxon>Tracheophyta</taxon>
        <taxon>Spermatophyta</taxon>
        <taxon>Magnoliopsida</taxon>
        <taxon>eudicotyledons</taxon>
        <taxon>Gunneridae</taxon>
        <taxon>Pentapetalae</taxon>
        <taxon>asterids</taxon>
        <taxon>lamiids</taxon>
        <taxon>Lamiales</taxon>
        <taxon>Pedaliaceae</taxon>
        <taxon>Sesamum</taxon>
    </lineage>
</organism>
<feature type="region of interest" description="Disordered" evidence="1">
    <location>
        <begin position="84"/>
        <end position="110"/>
    </location>
</feature>
<dbReference type="PANTHER" id="PTHR46890:SF23">
    <property type="entry name" value="OS12G0211100 PROTEIN"/>
    <property type="match status" value="1"/>
</dbReference>
<dbReference type="SUPFAM" id="SSF56672">
    <property type="entry name" value="DNA/RNA polymerases"/>
    <property type="match status" value="1"/>
</dbReference>
<dbReference type="InterPro" id="IPR036691">
    <property type="entry name" value="Endo/exonu/phosph_ase_sf"/>
</dbReference>
<dbReference type="InterPro" id="IPR043502">
    <property type="entry name" value="DNA/RNA_pol_sf"/>
</dbReference>
<accession>A0AAW2WHV6</accession>
<reference evidence="2" key="1">
    <citation type="submission" date="2020-06" db="EMBL/GenBank/DDBJ databases">
        <authorList>
            <person name="Li T."/>
            <person name="Hu X."/>
            <person name="Zhang T."/>
            <person name="Song X."/>
            <person name="Zhang H."/>
            <person name="Dai N."/>
            <person name="Sheng W."/>
            <person name="Hou X."/>
            <person name="Wei L."/>
        </authorList>
    </citation>
    <scope>NUCLEOTIDE SEQUENCE</scope>
    <source>
        <strain evidence="2">KEN1</strain>
        <tissue evidence="2">Leaf</tissue>
    </source>
</reference>
<proteinExistence type="predicted"/>
<dbReference type="InterPro" id="IPR052343">
    <property type="entry name" value="Retrotransposon-Effector_Assoc"/>
</dbReference>
<dbReference type="SUPFAM" id="SSF56219">
    <property type="entry name" value="DNase I-like"/>
    <property type="match status" value="1"/>
</dbReference>
<evidence type="ECO:0000256" key="1">
    <source>
        <dbReference type="SAM" id="MobiDB-lite"/>
    </source>
</evidence>
<gene>
    <name evidence="2" type="ORF">Slati_2461500</name>
</gene>
<dbReference type="AlphaFoldDB" id="A0AAW2WHV6"/>